<comment type="subcellular location">
    <subcellularLocation>
        <location evidence="7">Cytoplasm</location>
    </subcellularLocation>
</comment>
<evidence type="ECO:0000313" key="10">
    <source>
        <dbReference type="Proteomes" id="UP000009227"/>
    </source>
</evidence>
<proteinExistence type="inferred from homology"/>
<dbReference type="GO" id="GO:0051082">
    <property type="term" value="F:unfolded protein binding"/>
    <property type="evidence" value="ECO:0007669"/>
    <property type="project" value="UniProtKB-UniRule"/>
</dbReference>
<evidence type="ECO:0000256" key="8">
    <source>
        <dbReference type="SAM" id="Coils"/>
    </source>
</evidence>
<dbReference type="CDD" id="cd23160">
    <property type="entry name" value="Prefoldin_alpha_GimC"/>
    <property type="match status" value="1"/>
</dbReference>
<protein>
    <recommendedName>
        <fullName evidence="5 7">Prefoldin subunit alpha</fullName>
    </recommendedName>
    <alternativeName>
        <fullName evidence="6 7">GimC subunit alpha</fullName>
    </alternativeName>
</protein>
<feature type="coiled-coil region" evidence="8">
    <location>
        <begin position="87"/>
        <end position="143"/>
    </location>
</feature>
<accession>F6BCY1</accession>
<evidence type="ECO:0000256" key="5">
    <source>
        <dbReference type="ARBA" id="ARBA00044156"/>
    </source>
</evidence>
<evidence type="ECO:0000256" key="1">
    <source>
        <dbReference type="ARBA" id="ARBA00010048"/>
    </source>
</evidence>
<keyword evidence="8" id="KW-0175">Coiled coil</keyword>
<dbReference type="SUPFAM" id="SSF46579">
    <property type="entry name" value="Prefoldin"/>
    <property type="match status" value="1"/>
</dbReference>
<comment type="similarity">
    <text evidence="1">Belongs to the prefoldin subunit alpha family.</text>
</comment>
<dbReference type="AlphaFoldDB" id="F6BCY1"/>
<evidence type="ECO:0000256" key="4">
    <source>
        <dbReference type="ARBA" id="ARBA00025077"/>
    </source>
</evidence>
<evidence type="ECO:0000256" key="6">
    <source>
        <dbReference type="ARBA" id="ARBA00044231"/>
    </source>
</evidence>
<dbReference type="RefSeq" id="WP_013798945.1">
    <property type="nucleotide sequence ID" value="NC_015562.1"/>
</dbReference>
<organism evidence="10">
    <name type="scientific">Methanotorris igneus (strain DSM 5666 / JCM 11834 / Kol 5)</name>
    <dbReference type="NCBI Taxonomy" id="880724"/>
    <lineage>
        <taxon>Archaea</taxon>
        <taxon>Methanobacteriati</taxon>
        <taxon>Methanobacteriota</taxon>
        <taxon>Methanomada group</taxon>
        <taxon>Methanococci</taxon>
        <taxon>Methanococcales</taxon>
        <taxon>Methanocaldococcaceae</taxon>
        <taxon>Methanotorris</taxon>
    </lineage>
</organism>
<dbReference type="EMBL" id="CP002737">
    <property type="protein sequence ID" value="AEF96342.1"/>
    <property type="molecule type" value="Genomic_DNA"/>
</dbReference>
<dbReference type="PANTHER" id="PTHR12674:SF2">
    <property type="entry name" value="PREFOLDIN SUBUNIT 5"/>
    <property type="match status" value="1"/>
</dbReference>
<comment type="function">
    <text evidence="4 7">Molecular chaperone capable of stabilizing a range of proteins. Seems to fulfill an ATP-independent, HSP70-like function in archaeal de novo protein folding.</text>
</comment>
<dbReference type="InterPro" id="IPR011599">
    <property type="entry name" value="PFD_alpha_archaea"/>
</dbReference>
<dbReference type="HAMAP" id="MF_00308">
    <property type="entry name" value="PfdA"/>
    <property type="match status" value="1"/>
</dbReference>
<sequence length="143" mass="16431">MNEEEIRQKLAVLETYNQQIQKLQEELVNIGLMKNEINKAIETLEGIKENDEVLFPIGAGAFVKAKVLEKDKVIVGIGANIFVDKNIDEVIKEFKKSVEDIEKAEAKGKEQIENTIKVARKIQKELEKELARIQKEQQEQQQK</sequence>
<dbReference type="Gene3D" id="1.10.287.370">
    <property type="match status" value="1"/>
</dbReference>
<evidence type="ECO:0000256" key="3">
    <source>
        <dbReference type="ARBA" id="ARBA00023186"/>
    </source>
</evidence>
<evidence type="ECO:0000256" key="2">
    <source>
        <dbReference type="ARBA" id="ARBA00011716"/>
    </source>
</evidence>
<dbReference type="PANTHER" id="PTHR12674">
    <property type="entry name" value="PREFOLDIN SUBUNIT 5"/>
    <property type="match status" value="1"/>
</dbReference>
<dbReference type="GeneID" id="10643638"/>
<reference evidence="9 10" key="1">
    <citation type="submission" date="2011-05" db="EMBL/GenBank/DDBJ databases">
        <title>Complete sequence of Methanotorris igneus Kol 5.</title>
        <authorList>
            <consortium name="US DOE Joint Genome Institute"/>
            <person name="Lucas S."/>
            <person name="Han J."/>
            <person name="Lapidus A."/>
            <person name="Cheng J.-F."/>
            <person name="Goodwin L."/>
            <person name="Pitluck S."/>
            <person name="Peters L."/>
            <person name="Mikhailova N."/>
            <person name="Chertkov O."/>
            <person name="Han C."/>
            <person name="Tapia R."/>
            <person name="Land M."/>
            <person name="Hauser L."/>
            <person name="Kyrpides N."/>
            <person name="Ivanova N."/>
            <person name="Pagani I."/>
            <person name="Sieprawska-Lupa M."/>
            <person name="Whitman W."/>
            <person name="Woyke T."/>
        </authorList>
    </citation>
    <scope>NUCLEOTIDE SEQUENCE [LARGE SCALE GENOMIC DNA]</scope>
    <source>
        <strain evidence="10">DSM 5666 / JCM 11834 / Kol 5</strain>
    </source>
</reference>
<keyword evidence="10" id="KW-1185">Reference proteome</keyword>
<dbReference type="KEGG" id="mig:Metig_0797"/>
<keyword evidence="7" id="KW-0963">Cytoplasm</keyword>
<name>F6BCY1_METIK</name>
<dbReference type="OrthoDB" id="10045at2157"/>
<keyword evidence="3 7" id="KW-0143">Chaperone</keyword>
<evidence type="ECO:0000256" key="7">
    <source>
        <dbReference type="HAMAP-Rule" id="MF_00308"/>
    </source>
</evidence>
<evidence type="ECO:0000313" key="9">
    <source>
        <dbReference type="EMBL" id="AEF96342.1"/>
    </source>
</evidence>
<dbReference type="STRING" id="880724.Metig_0797"/>
<dbReference type="InterPro" id="IPR004127">
    <property type="entry name" value="Prefoldin_subunit_alpha"/>
</dbReference>
<dbReference type="NCBIfam" id="TIGR00293">
    <property type="entry name" value="prefoldin subunit alpha"/>
    <property type="match status" value="1"/>
</dbReference>
<dbReference type="GO" id="GO:0005737">
    <property type="term" value="C:cytoplasm"/>
    <property type="evidence" value="ECO:0007669"/>
    <property type="project" value="UniProtKB-SubCell"/>
</dbReference>
<dbReference type="GO" id="GO:0016272">
    <property type="term" value="C:prefoldin complex"/>
    <property type="evidence" value="ECO:0007669"/>
    <property type="project" value="UniProtKB-UniRule"/>
</dbReference>
<dbReference type="HOGENOM" id="CLU_091867_1_2_2"/>
<dbReference type="InterPro" id="IPR009053">
    <property type="entry name" value="Prefoldin"/>
</dbReference>
<comment type="subunit">
    <text evidence="2 7">Heterohexamer of two alpha and four beta subunits.</text>
</comment>
<comment type="similarity">
    <text evidence="7">Belongs to the prefoldin alpha subunit family.</text>
</comment>
<dbReference type="Proteomes" id="UP000009227">
    <property type="component" value="Chromosome"/>
</dbReference>
<dbReference type="GO" id="GO:0006457">
    <property type="term" value="P:protein folding"/>
    <property type="evidence" value="ECO:0007669"/>
    <property type="project" value="UniProtKB-UniRule"/>
</dbReference>
<feature type="coiled-coil region" evidence="8">
    <location>
        <begin position="6"/>
        <end position="50"/>
    </location>
</feature>
<gene>
    <name evidence="7" type="primary">pfdA</name>
    <name evidence="9" type="ordered locus">Metig_0797</name>
</gene>
<dbReference type="Pfam" id="PF02996">
    <property type="entry name" value="Prefoldin"/>
    <property type="match status" value="1"/>
</dbReference>